<gene>
    <name evidence="1" type="ORF">LCGC14_1928570</name>
</gene>
<comment type="caution">
    <text evidence="1">The sequence shown here is derived from an EMBL/GenBank/DDBJ whole genome shotgun (WGS) entry which is preliminary data.</text>
</comment>
<proteinExistence type="predicted"/>
<reference evidence="1" key="1">
    <citation type="journal article" date="2015" name="Nature">
        <title>Complex archaea that bridge the gap between prokaryotes and eukaryotes.</title>
        <authorList>
            <person name="Spang A."/>
            <person name="Saw J.H."/>
            <person name="Jorgensen S.L."/>
            <person name="Zaremba-Niedzwiedzka K."/>
            <person name="Martijn J."/>
            <person name="Lind A.E."/>
            <person name="van Eijk R."/>
            <person name="Schleper C."/>
            <person name="Guy L."/>
            <person name="Ettema T.J."/>
        </authorList>
    </citation>
    <scope>NUCLEOTIDE SEQUENCE</scope>
</reference>
<dbReference type="EMBL" id="LAZR01020672">
    <property type="protein sequence ID" value="KKL88054.1"/>
    <property type="molecule type" value="Genomic_DNA"/>
</dbReference>
<protein>
    <submittedName>
        <fullName evidence="1">Uncharacterized protein</fullName>
    </submittedName>
</protein>
<name>A0A0F9FNQ0_9ZZZZ</name>
<feature type="non-terminal residue" evidence="1">
    <location>
        <position position="393"/>
    </location>
</feature>
<accession>A0A0F9FNQ0</accession>
<dbReference type="AlphaFoldDB" id="A0A0F9FNQ0"/>
<organism evidence="1">
    <name type="scientific">marine sediment metagenome</name>
    <dbReference type="NCBI Taxonomy" id="412755"/>
    <lineage>
        <taxon>unclassified sequences</taxon>
        <taxon>metagenomes</taxon>
        <taxon>ecological metagenomes</taxon>
    </lineage>
</organism>
<evidence type="ECO:0000313" key="1">
    <source>
        <dbReference type="EMBL" id="KKL88054.1"/>
    </source>
</evidence>
<sequence length="393" mass="42437">MPERTTPLTYTFNGGFATDLSPETRDFNHLQRAENCIYQVSKAIRKFGGANRLNGTQIASGANITGMYDAFYAGTSGSFTRRFVILASDGTLHTMDSSGTIATITGGATITANTVPVFAMLSDILTFWTSDNDTPLQITVSGNAATLTGSPPAGRGAFRYANRLWIYGINATPSSLRYSAFGDPQTWSGPDSGLVTVDDDDNDRVIGAFPYKGRVAIFKGPNIGSIHILGGKTIQTFAVDHFISGVPLQSSNGIISVGDDVWFLGDNGVYSLAATERFGNFQQADLTRFLKGFFRDAIDRTRMDKSWGVNYSEKQTAIFTLASIEGSEEDMALGLSYIRAQEEGIKPFIIKNRDAMSAALRVNPSTNVKDLVFGSSDGYVLHEDHSARVLPGS</sequence>